<proteinExistence type="predicted"/>
<dbReference type="EMBL" id="JOKM01000051">
    <property type="protein sequence ID" value="KGB24168.1"/>
    <property type="molecule type" value="Genomic_DNA"/>
</dbReference>
<dbReference type="PATRIC" id="fig|104102.7.peg.1303"/>
<evidence type="ECO:0000313" key="2">
    <source>
        <dbReference type="Proteomes" id="UP000029448"/>
    </source>
</evidence>
<dbReference type="AlphaFoldDB" id="A0A095B5C4"/>
<gene>
    <name evidence="1" type="ORF">AtDm6_1313</name>
</gene>
<sequence length="66" mass="7960">MNLARAIMIRKERKRQRREGATRRERLSVSPLLWDSLAADRQLQRTWRAEGVPFWKRLLRAFLIQG</sequence>
<dbReference type="Proteomes" id="UP000029448">
    <property type="component" value="Unassembled WGS sequence"/>
</dbReference>
<accession>A0A095B5C4</accession>
<keyword evidence="2" id="KW-1185">Reference proteome</keyword>
<comment type="caution">
    <text evidence="1">The sequence shown here is derived from an EMBL/GenBank/DDBJ whole genome shotgun (WGS) entry which is preliminary data.</text>
</comment>
<protein>
    <submittedName>
        <fullName evidence="1">Uncharacterized protein</fullName>
    </submittedName>
</protein>
<name>A0A095B5C4_9PROT</name>
<reference evidence="1 2" key="1">
    <citation type="submission" date="2014-06" db="EMBL/GenBank/DDBJ databases">
        <title>Functional and comparative genomic analyses of the Drosophila gut microbiota identify candidate symbiosis factors.</title>
        <authorList>
            <person name="Newell P.D."/>
            <person name="Chaston J.M."/>
            <person name="Douglas A.E."/>
        </authorList>
    </citation>
    <scope>NUCLEOTIDE SEQUENCE [LARGE SCALE GENOMIC DNA]</scope>
    <source>
        <strain evidence="1 2">DmCS_006</strain>
    </source>
</reference>
<organism evidence="1 2">
    <name type="scientific">Acetobacter tropicalis</name>
    <dbReference type="NCBI Taxonomy" id="104102"/>
    <lineage>
        <taxon>Bacteria</taxon>
        <taxon>Pseudomonadati</taxon>
        <taxon>Pseudomonadota</taxon>
        <taxon>Alphaproteobacteria</taxon>
        <taxon>Acetobacterales</taxon>
        <taxon>Acetobacteraceae</taxon>
        <taxon>Acetobacter</taxon>
    </lineage>
</organism>
<evidence type="ECO:0000313" key="1">
    <source>
        <dbReference type="EMBL" id="KGB24168.1"/>
    </source>
</evidence>